<keyword evidence="2" id="KW-1133">Transmembrane helix</keyword>
<feature type="region of interest" description="Disordered" evidence="1">
    <location>
        <begin position="40"/>
        <end position="105"/>
    </location>
</feature>
<accession>A0A7D6Z775</accession>
<keyword evidence="5" id="KW-1185">Reference proteome</keyword>
<dbReference type="KEGG" id="nhu:H0264_15260"/>
<evidence type="ECO:0000259" key="3">
    <source>
        <dbReference type="PROSITE" id="PS51178"/>
    </source>
</evidence>
<feature type="domain" description="PASTA" evidence="3">
    <location>
        <begin position="98"/>
        <end position="163"/>
    </location>
</feature>
<evidence type="ECO:0000256" key="1">
    <source>
        <dbReference type="SAM" id="MobiDB-lite"/>
    </source>
</evidence>
<organism evidence="4 5">
    <name type="scientific">Nocardia huaxiensis</name>
    <dbReference type="NCBI Taxonomy" id="2755382"/>
    <lineage>
        <taxon>Bacteria</taxon>
        <taxon>Bacillati</taxon>
        <taxon>Actinomycetota</taxon>
        <taxon>Actinomycetes</taxon>
        <taxon>Mycobacteriales</taxon>
        <taxon>Nocardiaceae</taxon>
        <taxon>Nocardia</taxon>
    </lineage>
</organism>
<evidence type="ECO:0000313" key="4">
    <source>
        <dbReference type="EMBL" id="QLY33404.1"/>
    </source>
</evidence>
<dbReference type="CDD" id="cd06577">
    <property type="entry name" value="PASTA_pknB"/>
    <property type="match status" value="2"/>
</dbReference>
<protein>
    <submittedName>
        <fullName evidence="4">PASTA domain-containing protein</fullName>
    </submittedName>
</protein>
<dbReference type="EMBL" id="CP059399">
    <property type="protein sequence ID" value="QLY33404.1"/>
    <property type="molecule type" value="Genomic_DNA"/>
</dbReference>
<reference evidence="4 5" key="1">
    <citation type="submission" date="2020-07" db="EMBL/GenBank/DDBJ databases">
        <authorList>
            <person name="Zhuang K."/>
            <person name="Ran Y."/>
        </authorList>
    </citation>
    <scope>NUCLEOTIDE SEQUENCE [LARGE SCALE GENOMIC DNA]</scope>
    <source>
        <strain evidence="4 5">WCH-YHL-001</strain>
    </source>
</reference>
<dbReference type="SMART" id="SM00740">
    <property type="entry name" value="PASTA"/>
    <property type="match status" value="2"/>
</dbReference>
<feature type="transmembrane region" description="Helical" evidence="2">
    <location>
        <begin position="16"/>
        <end position="36"/>
    </location>
</feature>
<feature type="compositionally biased region" description="Low complexity" evidence="1">
    <location>
        <begin position="48"/>
        <end position="105"/>
    </location>
</feature>
<dbReference type="Gene3D" id="3.30.10.20">
    <property type="match status" value="2"/>
</dbReference>
<gene>
    <name evidence="4" type="ORF">H0264_15260</name>
</gene>
<feature type="domain" description="PASTA" evidence="3">
    <location>
        <begin position="167"/>
        <end position="236"/>
    </location>
</feature>
<keyword evidence="2" id="KW-0812">Transmembrane</keyword>
<name>A0A7D6Z775_9NOCA</name>
<dbReference type="RefSeq" id="WP_181584568.1">
    <property type="nucleotide sequence ID" value="NZ_CP059399.1"/>
</dbReference>
<dbReference type="SUPFAM" id="SSF54184">
    <property type="entry name" value="Penicillin-binding protein 2x (pbp-2x), c-terminal domain"/>
    <property type="match status" value="2"/>
</dbReference>
<dbReference type="AlphaFoldDB" id="A0A7D6Z775"/>
<proteinExistence type="predicted"/>
<evidence type="ECO:0000313" key="5">
    <source>
        <dbReference type="Proteomes" id="UP000515512"/>
    </source>
</evidence>
<evidence type="ECO:0000256" key="2">
    <source>
        <dbReference type="SAM" id="Phobius"/>
    </source>
</evidence>
<dbReference type="Pfam" id="PF03793">
    <property type="entry name" value="PASTA"/>
    <property type="match status" value="2"/>
</dbReference>
<dbReference type="PROSITE" id="PS51178">
    <property type="entry name" value="PASTA"/>
    <property type="match status" value="2"/>
</dbReference>
<dbReference type="Proteomes" id="UP000515512">
    <property type="component" value="Chromosome"/>
</dbReference>
<keyword evidence="2" id="KW-0472">Membrane</keyword>
<sequence length="239" mass="24125">MLPPEPGRPADPRGGVRAWILLALAGIVVLASFAYIQSREGSQGGGASPTTTVATTTDPTTTDPVTSVVETTAPTTAQPTTTSTTPPTTTTTTTTEPKPKPVTVPNVVGGTYTEAKSALEQAGFTVTKVEQEDSSAAGTVLATDPAAGTEVKAKSTVTVTVSTGKQTTTDITVPNLVGLDVAQAKAALKELGWTGSFQQTEVTVTDAAQEGLITGQSPADGTAITPGSTVTIKIGKLKT</sequence>
<dbReference type="InterPro" id="IPR005543">
    <property type="entry name" value="PASTA_dom"/>
</dbReference>